<evidence type="ECO:0000313" key="3">
    <source>
        <dbReference type="Proteomes" id="UP000240621"/>
    </source>
</evidence>
<reference evidence="1 4" key="2">
    <citation type="submission" date="2019-10" db="EMBL/GenBank/DDBJ databases">
        <title>Prolixibacter strains distinguished by the presence of nitrate reductase genes were adept at nitrate-dependent anaerobic corrosion of metallic iron and carbon steel.</title>
        <authorList>
            <person name="Iino T."/>
            <person name="Shono N."/>
            <person name="Ito K."/>
            <person name="Nakamura R."/>
            <person name="Sueoka K."/>
            <person name="Harayama S."/>
            <person name="Ohkuma M."/>
        </authorList>
    </citation>
    <scope>NUCLEOTIDE SEQUENCE [LARGE SCALE GENOMIC DNA]</scope>
    <source>
        <strain evidence="1 4">MIC1-1</strain>
    </source>
</reference>
<evidence type="ECO:0000313" key="2">
    <source>
        <dbReference type="EMBL" id="PSK85750.1"/>
    </source>
</evidence>
<dbReference type="RefSeq" id="WP_106540764.1">
    <property type="nucleotide sequence ID" value="NZ_BLAU01000001.1"/>
</dbReference>
<dbReference type="AlphaFoldDB" id="A0A2P8CLA8"/>
<dbReference type="Proteomes" id="UP000396862">
    <property type="component" value="Unassembled WGS sequence"/>
</dbReference>
<dbReference type="EMBL" id="PYGC01000001">
    <property type="protein sequence ID" value="PSK85750.1"/>
    <property type="molecule type" value="Genomic_DNA"/>
</dbReference>
<dbReference type="Proteomes" id="UP000240621">
    <property type="component" value="Unassembled WGS sequence"/>
</dbReference>
<dbReference type="OrthoDB" id="1110028at2"/>
<gene>
    <name evidence="2" type="ORF">CLV93_101721</name>
    <name evidence="1" type="ORF">JCM18694_06150</name>
</gene>
<sequence>MKHMFGKKKLWFLVVLLGIALLNSCSTGEFNFDKMAGPVNWKPALYLPLAHGNYTVQDFVDKIDDPDSLLQSDSNNLLHIIYTEDSIYQFDAAGMVNFPANQTIQSDAVTVNSVQLADASFTSAVTLDALTLAVPSLTPLRAYDGQSAQFPSASANNAGSYYPTGLNSFQQVTFQNGTLSLTMVNNYPVEVSATFTLVDPLNPGTSLQFVFSNVASGGTQTQSVSLANVSLSDQLHFDLTSFSTPGSTTAVPIRLADELALNFQITNAVLSQGSVMIPDQDVSSTSGEYTFSVNGLNNQPVKVFKTEVKSGVLAVDVNSTVAAAGRVRIELPTAMKNGQPAVFDILTDGTQISYHQEFDLSGYTIDLTQGANQNYNVLPYTSSVHLFKSTGYVNINPTDQVSFSADMNNIQVGYIEGDLGQESITIDPGSFQFNIGGLSNLNGNVQLPNPKLSLKVTSSVGVPATLNANFKGYNTDGQTADLNPSPMAVPYPTSRAQGTINDTITYDNGNSDIVNFISLPPDDKIEYSGTVSFNPNGPADPATPNFITDQSKLMVGLMADLPLEIQSQGFDINDTLDVNMDNVNQVDSVTLVMNITNGIPLDFQFEMAFIDTVSGTQYGNPISSETISAAQTDEQGNYQQPTITQTEIVLSPEQISDLNQSNGIALKVHLASPNQGLTPARIYSDSPLNVSLGVKVRANLNN</sequence>
<evidence type="ECO:0000313" key="1">
    <source>
        <dbReference type="EMBL" id="GET20369.1"/>
    </source>
</evidence>
<comment type="caution">
    <text evidence="2">The sequence shown here is derived from an EMBL/GenBank/DDBJ whole genome shotgun (WGS) entry which is preliminary data.</text>
</comment>
<organism evidence="2 3">
    <name type="scientific">Prolixibacter denitrificans</name>
    <dbReference type="NCBI Taxonomy" id="1541063"/>
    <lineage>
        <taxon>Bacteria</taxon>
        <taxon>Pseudomonadati</taxon>
        <taxon>Bacteroidota</taxon>
        <taxon>Bacteroidia</taxon>
        <taxon>Marinilabiliales</taxon>
        <taxon>Prolixibacteraceae</taxon>
        <taxon>Prolixibacter</taxon>
    </lineage>
</organism>
<accession>A0A2P8CLA8</accession>
<reference evidence="2 3" key="1">
    <citation type="submission" date="2018-03" db="EMBL/GenBank/DDBJ databases">
        <title>Genomic Encyclopedia of Archaeal and Bacterial Type Strains, Phase II (KMG-II): from individual species to whole genera.</title>
        <authorList>
            <person name="Goeker M."/>
        </authorList>
    </citation>
    <scope>NUCLEOTIDE SEQUENCE [LARGE SCALE GENOMIC DNA]</scope>
    <source>
        <strain evidence="2 3">DSM 27267</strain>
    </source>
</reference>
<keyword evidence="4" id="KW-1185">Reference proteome</keyword>
<name>A0A2P8CLA8_9BACT</name>
<evidence type="ECO:0000313" key="4">
    <source>
        <dbReference type="Proteomes" id="UP000396862"/>
    </source>
</evidence>
<proteinExistence type="predicted"/>
<protein>
    <submittedName>
        <fullName evidence="2">Uncharacterized protein</fullName>
    </submittedName>
</protein>
<dbReference type="EMBL" id="BLAU01000001">
    <property type="protein sequence ID" value="GET20369.1"/>
    <property type="molecule type" value="Genomic_DNA"/>
</dbReference>